<dbReference type="GO" id="GO:0015074">
    <property type="term" value="P:DNA integration"/>
    <property type="evidence" value="ECO:0007669"/>
    <property type="project" value="InterPro"/>
</dbReference>
<evidence type="ECO:0000313" key="5">
    <source>
        <dbReference type="Proteomes" id="UP000289954"/>
    </source>
</evidence>
<comment type="caution">
    <text evidence="4">The sequence shown here is derived from an EMBL/GenBank/DDBJ whole genome shotgun (WGS) entry which is preliminary data.</text>
</comment>
<evidence type="ECO:0000313" key="4">
    <source>
        <dbReference type="EMBL" id="GCE77575.1"/>
    </source>
</evidence>
<dbReference type="InterPro" id="IPR004107">
    <property type="entry name" value="Integrase_SAM-like_N"/>
</dbReference>
<reference evidence="4 5" key="1">
    <citation type="submission" date="2019-01" db="EMBL/GenBank/DDBJ databases">
        <title>Draft genome sequence of Cellulomonas takizawaensis strain TKZ-21.</title>
        <authorList>
            <person name="Yamamura H."/>
            <person name="Hayashi T."/>
            <person name="Hamada M."/>
            <person name="Serisawa Y."/>
            <person name="Matsuyama K."/>
            <person name="Nakagawa Y."/>
            <person name="Otoguro M."/>
            <person name="Yanagida F."/>
            <person name="Hayakawa M."/>
        </authorList>
    </citation>
    <scope>NUCLEOTIDE SEQUENCE [LARGE SCALE GENOMIC DNA]</scope>
    <source>
        <strain evidence="4 5">NBRC12680</strain>
    </source>
</reference>
<keyword evidence="5" id="KW-1185">Reference proteome</keyword>
<dbReference type="OrthoDB" id="4326943at2"/>
<dbReference type="InterPro" id="IPR011010">
    <property type="entry name" value="DNA_brk_join_enz"/>
</dbReference>
<gene>
    <name evidence="4" type="ORF">CBZ_26310</name>
</gene>
<evidence type="ECO:0000256" key="2">
    <source>
        <dbReference type="PROSITE-ProRule" id="PRU01248"/>
    </source>
</evidence>
<dbReference type="RefSeq" id="WP_130782184.1">
    <property type="nucleotide sequence ID" value="NZ_BIMR01000229.1"/>
</dbReference>
<evidence type="ECO:0000256" key="1">
    <source>
        <dbReference type="ARBA" id="ARBA00023125"/>
    </source>
</evidence>
<protein>
    <recommendedName>
        <fullName evidence="3">Core-binding (CB) domain-containing protein</fullName>
    </recommendedName>
</protein>
<dbReference type="PROSITE" id="PS51900">
    <property type="entry name" value="CB"/>
    <property type="match status" value="1"/>
</dbReference>
<dbReference type="Proteomes" id="UP000289954">
    <property type="component" value="Unassembled WGS sequence"/>
</dbReference>
<sequence length="230" mass="25451">MTAGHPRTAIGTFGDINITAVGTRYRALTRYRDLDGRLRKVTATAGSERAVRARLKERLVDRAGYGRGGLLSVASPFGDLCDLWLADLAMREISEGTKDNYRDDLRLHVGPAFEAYTLGEITTGRVEWFLKSQSAISWSRAKHTRTLLNQMFAFALRHDGIARNPVEGTSALNRPKHTVHKAMRHDGGRLVERAAMFAASHQPPTAVRDGCTVLGHPLPSRQSDHQKVDP</sequence>
<dbReference type="GO" id="GO:0003677">
    <property type="term" value="F:DNA binding"/>
    <property type="evidence" value="ECO:0007669"/>
    <property type="project" value="UniProtKB-UniRule"/>
</dbReference>
<dbReference type="EMBL" id="BIMR01000229">
    <property type="protein sequence ID" value="GCE77575.1"/>
    <property type="molecule type" value="Genomic_DNA"/>
</dbReference>
<accession>A0A402DTY3</accession>
<feature type="domain" description="Core-binding (CB)" evidence="3">
    <location>
        <begin position="75"/>
        <end position="156"/>
    </location>
</feature>
<keyword evidence="1 2" id="KW-0238">DNA-binding</keyword>
<dbReference type="AlphaFoldDB" id="A0A402DTY3"/>
<name>A0A402DTY3_9CELL</name>
<dbReference type="Gene3D" id="1.10.150.130">
    <property type="match status" value="1"/>
</dbReference>
<proteinExistence type="predicted"/>
<dbReference type="SUPFAM" id="SSF56349">
    <property type="entry name" value="DNA breaking-rejoining enzymes"/>
    <property type="match status" value="1"/>
</dbReference>
<dbReference type="InterPro" id="IPR010998">
    <property type="entry name" value="Integrase_recombinase_N"/>
</dbReference>
<dbReference type="InterPro" id="IPR044068">
    <property type="entry name" value="CB"/>
</dbReference>
<dbReference type="Pfam" id="PF14659">
    <property type="entry name" value="Phage_int_SAM_3"/>
    <property type="match status" value="1"/>
</dbReference>
<evidence type="ECO:0000259" key="3">
    <source>
        <dbReference type="PROSITE" id="PS51900"/>
    </source>
</evidence>
<organism evidence="4 5">
    <name type="scientific">Cellulomonas biazotea</name>
    <dbReference type="NCBI Taxonomy" id="1709"/>
    <lineage>
        <taxon>Bacteria</taxon>
        <taxon>Bacillati</taxon>
        <taxon>Actinomycetota</taxon>
        <taxon>Actinomycetes</taxon>
        <taxon>Micrococcales</taxon>
        <taxon>Cellulomonadaceae</taxon>
        <taxon>Cellulomonas</taxon>
    </lineage>
</organism>